<evidence type="ECO:0000256" key="2">
    <source>
        <dbReference type="SAM" id="SignalP"/>
    </source>
</evidence>
<feature type="signal peptide" evidence="2">
    <location>
        <begin position="1"/>
        <end position="21"/>
    </location>
</feature>
<keyword evidence="4" id="KW-1185">Reference proteome</keyword>
<reference evidence="3 4" key="1">
    <citation type="submission" date="2019-12" db="EMBL/GenBank/DDBJ databases">
        <title>Genomic-based taxomic classification of the family Erythrobacteraceae.</title>
        <authorList>
            <person name="Xu L."/>
        </authorList>
    </citation>
    <scope>NUCLEOTIDE SEQUENCE [LARGE SCALE GENOMIC DNA]</scope>
    <source>
        <strain evidence="3 4">DSM 18604</strain>
    </source>
</reference>
<dbReference type="Proteomes" id="UP000460561">
    <property type="component" value="Unassembled WGS sequence"/>
</dbReference>
<dbReference type="PROSITE" id="PS51257">
    <property type="entry name" value="PROKAR_LIPOPROTEIN"/>
    <property type="match status" value="1"/>
</dbReference>
<comment type="caution">
    <text evidence="3">The sequence shown here is derived from an EMBL/GenBank/DDBJ whole genome shotgun (WGS) entry which is preliminary data.</text>
</comment>
<protein>
    <submittedName>
        <fullName evidence="3">Uncharacterized protein</fullName>
    </submittedName>
</protein>
<proteinExistence type="predicted"/>
<evidence type="ECO:0000256" key="1">
    <source>
        <dbReference type="SAM" id="MobiDB-lite"/>
    </source>
</evidence>
<dbReference type="EMBL" id="WTYQ01000002">
    <property type="protein sequence ID" value="MXP25957.1"/>
    <property type="molecule type" value="Genomic_DNA"/>
</dbReference>
<dbReference type="AlphaFoldDB" id="A0A845A8W3"/>
<gene>
    <name evidence="3" type="ORF">GRI39_07865</name>
</gene>
<name>A0A845A8W3_9SPHN</name>
<feature type="chain" id="PRO_5032370201" evidence="2">
    <location>
        <begin position="22"/>
        <end position="76"/>
    </location>
</feature>
<evidence type="ECO:0000313" key="3">
    <source>
        <dbReference type="EMBL" id="MXP25957.1"/>
    </source>
</evidence>
<feature type="region of interest" description="Disordered" evidence="1">
    <location>
        <begin position="22"/>
        <end position="76"/>
    </location>
</feature>
<dbReference type="RefSeq" id="WP_160739118.1">
    <property type="nucleotide sequence ID" value="NZ_WTYQ01000002.1"/>
</dbReference>
<accession>A0A845A8W3</accession>
<sequence>MKRYIFPAIAGTAMLALTACGGEPQEATSSDAPAAQEPATTQVSMTTPSAGDGTTMGNPAPDASATPAPEKTDSGM</sequence>
<organism evidence="3 4">
    <name type="scientific">Altericroceibacterium indicum</name>
    <dbReference type="NCBI Taxonomy" id="374177"/>
    <lineage>
        <taxon>Bacteria</taxon>
        <taxon>Pseudomonadati</taxon>
        <taxon>Pseudomonadota</taxon>
        <taxon>Alphaproteobacteria</taxon>
        <taxon>Sphingomonadales</taxon>
        <taxon>Erythrobacteraceae</taxon>
        <taxon>Altericroceibacterium</taxon>
    </lineage>
</organism>
<evidence type="ECO:0000313" key="4">
    <source>
        <dbReference type="Proteomes" id="UP000460561"/>
    </source>
</evidence>
<feature type="compositionally biased region" description="Polar residues" evidence="1">
    <location>
        <begin position="38"/>
        <end position="49"/>
    </location>
</feature>
<keyword evidence="2" id="KW-0732">Signal</keyword>